<protein>
    <submittedName>
        <fullName evidence="2">Uncharacterized protein</fullName>
    </submittedName>
</protein>
<organism evidence="2 3">
    <name type="scientific">Actinomadura keratinilytica</name>
    <dbReference type="NCBI Taxonomy" id="547461"/>
    <lineage>
        <taxon>Bacteria</taxon>
        <taxon>Bacillati</taxon>
        <taxon>Actinomycetota</taxon>
        <taxon>Actinomycetes</taxon>
        <taxon>Streptosporangiales</taxon>
        <taxon>Thermomonosporaceae</taxon>
        <taxon>Actinomadura</taxon>
    </lineage>
</organism>
<feature type="transmembrane region" description="Helical" evidence="1">
    <location>
        <begin position="30"/>
        <end position="51"/>
    </location>
</feature>
<accession>A0ABP7YPC3</accession>
<name>A0ABP7YPC3_9ACTN</name>
<keyword evidence="3" id="KW-1185">Reference proteome</keyword>
<sequence>MRWGWVWGGSVAATCGVVAVALFLGDLEKLSWVAGAGSFILAVPSLVAALWSQIGDATSRRPSDPADESVFSGRIRTQVPHAAHEDSPVAVELITPWMRLVKRLTYAFKGGGCGLLFSVGVLVLPSKFGLAPSPDLEVWLFCCSLCGGTPAFLMFTLSTTSDGRDLLIADSAGLTVVDKRWIREGQRKMSFSVPWTLVRRVRVIAEPGGASYAVVVEFKQAPPDTPEGEQLAIVKERSQHVSAYNGHVVARLDLSSGSRKRTALLPRIRTALARFGGDVYGP</sequence>
<keyword evidence="1" id="KW-0812">Transmembrane</keyword>
<dbReference type="RefSeq" id="WP_345020696.1">
    <property type="nucleotide sequence ID" value="NZ_BAABDO010000028.1"/>
</dbReference>
<evidence type="ECO:0000313" key="2">
    <source>
        <dbReference type="EMBL" id="GAA4138893.1"/>
    </source>
</evidence>
<feature type="transmembrane region" description="Helical" evidence="1">
    <location>
        <begin position="5"/>
        <end position="24"/>
    </location>
</feature>
<proteinExistence type="predicted"/>
<keyword evidence="1" id="KW-1133">Transmembrane helix</keyword>
<feature type="transmembrane region" description="Helical" evidence="1">
    <location>
        <begin position="106"/>
        <end position="126"/>
    </location>
</feature>
<comment type="caution">
    <text evidence="2">The sequence shown here is derived from an EMBL/GenBank/DDBJ whole genome shotgun (WGS) entry which is preliminary data.</text>
</comment>
<reference evidence="3" key="1">
    <citation type="journal article" date="2019" name="Int. J. Syst. Evol. Microbiol.">
        <title>The Global Catalogue of Microorganisms (GCM) 10K type strain sequencing project: providing services to taxonomists for standard genome sequencing and annotation.</title>
        <authorList>
            <consortium name="The Broad Institute Genomics Platform"/>
            <consortium name="The Broad Institute Genome Sequencing Center for Infectious Disease"/>
            <person name="Wu L."/>
            <person name="Ma J."/>
        </authorList>
    </citation>
    <scope>NUCLEOTIDE SEQUENCE [LARGE SCALE GENOMIC DNA]</scope>
    <source>
        <strain evidence="3">JCM 17316</strain>
    </source>
</reference>
<dbReference type="Proteomes" id="UP001500266">
    <property type="component" value="Unassembled WGS sequence"/>
</dbReference>
<feature type="transmembrane region" description="Helical" evidence="1">
    <location>
        <begin position="138"/>
        <end position="157"/>
    </location>
</feature>
<evidence type="ECO:0000256" key="1">
    <source>
        <dbReference type="SAM" id="Phobius"/>
    </source>
</evidence>
<dbReference type="EMBL" id="BAABDO010000028">
    <property type="protein sequence ID" value="GAA4138893.1"/>
    <property type="molecule type" value="Genomic_DNA"/>
</dbReference>
<evidence type="ECO:0000313" key="3">
    <source>
        <dbReference type="Proteomes" id="UP001500266"/>
    </source>
</evidence>
<keyword evidence="1" id="KW-0472">Membrane</keyword>
<gene>
    <name evidence="2" type="ORF">GCM10022416_24730</name>
</gene>